<name>A0ABN3K944_9ACTN</name>
<evidence type="ECO:0000313" key="3">
    <source>
        <dbReference type="EMBL" id="GAA2453069.1"/>
    </source>
</evidence>
<keyword evidence="2" id="KW-0812">Transmembrane</keyword>
<dbReference type="Proteomes" id="UP001501231">
    <property type="component" value="Unassembled WGS sequence"/>
</dbReference>
<dbReference type="EMBL" id="BAAARW010000039">
    <property type="protein sequence ID" value="GAA2453069.1"/>
    <property type="molecule type" value="Genomic_DNA"/>
</dbReference>
<feature type="region of interest" description="Disordered" evidence="1">
    <location>
        <begin position="41"/>
        <end position="69"/>
    </location>
</feature>
<evidence type="ECO:0000256" key="1">
    <source>
        <dbReference type="SAM" id="MobiDB-lite"/>
    </source>
</evidence>
<keyword evidence="4" id="KW-1185">Reference proteome</keyword>
<sequence>MSRPGRPHKRWPITVITLVLLWIALVLLLIHNGPRLPRWPASAAPAPGQVAETAPAASRPMMIPPSASR</sequence>
<protein>
    <submittedName>
        <fullName evidence="3">Uncharacterized protein</fullName>
    </submittedName>
</protein>
<comment type="caution">
    <text evidence="3">The sequence shown here is derived from an EMBL/GenBank/DDBJ whole genome shotgun (WGS) entry which is preliminary data.</text>
</comment>
<organism evidence="3 4">
    <name type="scientific">Actinomadura vinacea</name>
    <dbReference type="NCBI Taxonomy" id="115336"/>
    <lineage>
        <taxon>Bacteria</taxon>
        <taxon>Bacillati</taxon>
        <taxon>Actinomycetota</taxon>
        <taxon>Actinomycetes</taxon>
        <taxon>Streptosporangiales</taxon>
        <taxon>Thermomonosporaceae</taxon>
        <taxon>Actinomadura</taxon>
    </lineage>
</organism>
<evidence type="ECO:0000256" key="2">
    <source>
        <dbReference type="SAM" id="Phobius"/>
    </source>
</evidence>
<accession>A0ABN3K944</accession>
<evidence type="ECO:0000313" key="4">
    <source>
        <dbReference type="Proteomes" id="UP001501231"/>
    </source>
</evidence>
<feature type="transmembrane region" description="Helical" evidence="2">
    <location>
        <begin position="12"/>
        <end position="30"/>
    </location>
</feature>
<keyword evidence="2" id="KW-0472">Membrane</keyword>
<reference evidence="3 4" key="1">
    <citation type="journal article" date="2019" name="Int. J. Syst. Evol. Microbiol.">
        <title>The Global Catalogue of Microorganisms (GCM) 10K type strain sequencing project: providing services to taxonomists for standard genome sequencing and annotation.</title>
        <authorList>
            <consortium name="The Broad Institute Genomics Platform"/>
            <consortium name="The Broad Institute Genome Sequencing Center for Infectious Disease"/>
            <person name="Wu L."/>
            <person name="Ma J."/>
        </authorList>
    </citation>
    <scope>NUCLEOTIDE SEQUENCE [LARGE SCALE GENOMIC DNA]</scope>
    <source>
        <strain evidence="3 4">JCM 3325</strain>
    </source>
</reference>
<gene>
    <name evidence="3" type="ORF">GCM10010191_84450</name>
</gene>
<keyword evidence="2" id="KW-1133">Transmembrane helix</keyword>
<proteinExistence type="predicted"/>